<dbReference type="InterPro" id="IPR036565">
    <property type="entry name" value="Mur-like_cat_sf"/>
</dbReference>
<organism evidence="26 28">
    <name type="scientific">Aliidiomarina maris</name>
    <dbReference type="NCBI Taxonomy" id="531312"/>
    <lineage>
        <taxon>Bacteria</taxon>
        <taxon>Pseudomonadati</taxon>
        <taxon>Pseudomonadota</taxon>
        <taxon>Gammaproteobacteria</taxon>
        <taxon>Alteromonadales</taxon>
        <taxon>Idiomarinaceae</taxon>
        <taxon>Aliidiomarina</taxon>
    </lineage>
</organism>
<feature type="domain" description="Mur ligase central" evidence="25">
    <location>
        <begin position="53"/>
        <end position="188"/>
    </location>
</feature>
<dbReference type="FunFam" id="3.40.1190.10:FF:000004">
    <property type="entry name" value="Dihydrofolate synthase/folylpolyglutamate synthase"/>
    <property type="match status" value="1"/>
</dbReference>
<dbReference type="Gene3D" id="3.90.190.20">
    <property type="entry name" value="Mur ligase, C-terminal domain"/>
    <property type="match status" value="1"/>
</dbReference>
<evidence type="ECO:0000256" key="11">
    <source>
        <dbReference type="ARBA" id="ARBA00022723"/>
    </source>
</evidence>
<keyword evidence="13 23" id="KW-0067">ATP-binding</keyword>
<evidence type="ECO:0000313" key="26">
    <source>
        <dbReference type="EMBL" id="RAJ96897.1"/>
    </source>
</evidence>
<evidence type="ECO:0000256" key="9">
    <source>
        <dbReference type="ARBA" id="ARBA00019357"/>
    </source>
</evidence>
<dbReference type="GO" id="GO:0008841">
    <property type="term" value="F:dihydrofolate synthase activity"/>
    <property type="evidence" value="ECO:0007669"/>
    <property type="project" value="UniProtKB-EC"/>
</dbReference>
<comment type="caution">
    <text evidence="26">The sequence shown here is derived from an EMBL/GenBank/DDBJ whole genome shotgun (WGS) entry which is preliminary data.</text>
</comment>
<evidence type="ECO:0000256" key="18">
    <source>
        <dbReference type="ARBA" id="ARBA00032510"/>
    </source>
</evidence>
<keyword evidence="10 23" id="KW-0436">Ligase</keyword>
<evidence type="ECO:0000256" key="22">
    <source>
        <dbReference type="ARBA" id="ARBA00049161"/>
    </source>
</evidence>
<evidence type="ECO:0000313" key="28">
    <source>
        <dbReference type="Proteomes" id="UP000249203"/>
    </source>
</evidence>
<dbReference type="NCBIfam" id="TIGR01499">
    <property type="entry name" value="folC"/>
    <property type="match status" value="1"/>
</dbReference>
<keyword evidence="15" id="KW-0289">Folate biosynthesis</keyword>
<sequence length="429" mass="47169">MSHSLQQANWRLADWLVYLEQQHHKEIDMSLERINLVVNALCADKPAKTVITVAGTNGKGSTVRYMEQILLACGHRVASYSSPHFIDYKERVRINGQELTDAEHCLAFQAVEQARGDTSLTYFEFGTLAAFWLMAQHQLDYAVLEIGLGGRLDAVNIIEPDVSIVTSVGIDHVEFLGNDREQIGFEKAGVYRAGKVAICGDPEPPQRLLAHAHSLQADLRCVNRDYTFKINAGDWQFESRDWQLSNLPFPHLPLVNAATALAALGALPQQPDLASVRSGLLTASLPGRMQVLSQQPLVLLDVAHNPHAAQYLAAQLQQRWPQRRVRAVVGMLKDKDISATLKCLHEQVNAWYCATTPGSRGSAGTQLAQHLHSAQQADDCPASLAQASVYAYPDIAQAFKTARMDAEAGDIVLCFGSFLTIQAILQLEG</sequence>
<evidence type="ECO:0000256" key="4">
    <source>
        <dbReference type="ARBA" id="ARBA00005150"/>
    </source>
</evidence>
<dbReference type="EC" id="6.3.2.12" evidence="7"/>
<dbReference type="OrthoDB" id="9809356at2"/>
<evidence type="ECO:0000256" key="21">
    <source>
        <dbReference type="ARBA" id="ARBA00049035"/>
    </source>
</evidence>
<keyword evidence="12 23" id="KW-0547">Nucleotide-binding</keyword>
<dbReference type="Proteomes" id="UP000249203">
    <property type="component" value="Unassembled WGS sequence"/>
</dbReference>
<comment type="similarity">
    <text evidence="5 23">Belongs to the folylpolyglutamate synthase family.</text>
</comment>
<name>A0A327WVN0_9GAMM</name>
<dbReference type="GO" id="GO:0046654">
    <property type="term" value="P:tetrahydrofolate biosynthetic process"/>
    <property type="evidence" value="ECO:0007669"/>
    <property type="project" value="UniProtKB-UniPathway"/>
</dbReference>
<evidence type="ECO:0000256" key="20">
    <source>
        <dbReference type="ARBA" id="ARBA00047808"/>
    </source>
</evidence>
<dbReference type="Gene3D" id="3.40.1190.10">
    <property type="entry name" value="Mur-like, catalytic domain"/>
    <property type="match status" value="1"/>
</dbReference>
<dbReference type="InterPro" id="IPR001645">
    <property type="entry name" value="Folylpolyglutamate_synth"/>
</dbReference>
<comment type="subunit">
    <text evidence="6">Monomer.</text>
</comment>
<dbReference type="EMBL" id="PIPK01000007">
    <property type="protein sequence ID" value="RUO24165.1"/>
    <property type="molecule type" value="Genomic_DNA"/>
</dbReference>
<dbReference type="Pfam" id="PF08245">
    <property type="entry name" value="Mur_ligase_M"/>
    <property type="match status" value="1"/>
</dbReference>
<dbReference type="GO" id="GO:0005737">
    <property type="term" value="C:cytoplasm"/>
    <property type="evidence" value="ECO:0007669"/>
    <property type="project" value="TreeGrafter"/>
</dbReference>
<evidence type="ECO:0000256" key="14">
    <source>
        <dbReference type="ARBA" id="ARBA00022842"/>
    </source>
</evidence>
<evidence type="ECO:0000256" key="3">
    <source>
        <dbReference type="ARBA" id="ARBA00004799"/>
    </source>
</evidence>
<comment type="pathway">
    <text evidence="3">Cofactor biosynthesis; tetrahydrofolate biosynthesis; 7,8-dihydrofolate from 2-amino-4-hydroxy-6-hydroxymethyl-7,8-dihydropteridine diphosphate and 4-aminobenzoate: step 2/2.</text>
</comment>
<dbReference type="GO" id="GO:0004326">
    <property type="term" value="F:tetrahydrofolylpolyglutamate synthase activity"/>
    <property type="evidence" value="ECO:0007669"/>
    <property type="project" value="UniProtKB-EC"/>
</dbReference>
<dbReference type="EC" id="6.3.2.17" evidence="8"/>
<dbReference type="InterPro" id="IPR013221">
    <property type="entry name" value="Mur_ligase_cen"/>
</dbReference>
<evidence type="ECO:0000313" key="29">
    <source>
        <dbReference type="Proteomes" id="UP000287865"/>
    </source>
</evidence>
<dbReference type="SUPFAM" id="SSF53623">
    <property type="entry name" value="MurD-like peptide ligases, catalytic domain"/>
    <property type="match status" value="1"/>
</dbReference>
<evidence type="ECO:0000256" key="16">
    <source>
        <dbReference type="ARBA" id="ARBA00030048"/>
    </source>
</evidence>
<evidence type="ECO:0000256" key="1">
    <source>
        <dbReference type="ARBA" id="ARBA00001946"/>
    </source>
</evidence>
<dbReference type="InterPro" id="IPR036615">
    <property type="entry name" value="Mur_ligase_C_dom_sf"/>
</dbReference>
<evidence type="ECO:0000256" key="7">
    <source>
        <dbReference type="ARBA" id="ARBA00013023"/>
    </source>
</evidence>
<evidence type="ECO:0000256" key="15">
    <source>
        <dbReference type="ARBA" id="ARBA00022909"/>
    </source>
</evidence>
<evidence type="ECO:0000256" key="6">
    <source>
        <dbReference type="ARBA" id="ARBA00011245"/>
    </source>
</evidence>
<keyword evidence="14" id="KW-0460">Magnesium</keyword>
<dbReference type="RefSeq" id="WP_111569555.1">
    <property type="nucleotide sequence ID" value="NZ_PIPK01000007.1"/>
</dbReference>
<dbReference type="PANTHER" id="PTHR11136">
    <property type="entry name" value="FOLYLPOLYGLUTAMATE SYNTHASE-RELATED"/>
    <property type="match status" value="1"/>
</dbReference>
<protein>
    <recommendedName>
        <fullName evidence="9">Dihydrofolate synthase/folylpolyglutamate synthase</fullName>
        <ecNumber evidence="7">6.3.2.12</ecNumber>
        <ecNumber evidence="8">6.3.2.17</ecNumber>
    </recommendedName>
    <alternativeName>
        <fullName evidence="18">Folylpoly-gamma-glutamate synthetase-dihydrofolate synthetase</fullName>
    </alternativeName>
    <alternativeName>
        <fullName evidence="16">Folylpolyglutamate synthetase</fullName>
    </alternativeName>
    <alternativeName>
        <fullName evidence="17">Tetrahydrofolylpolyglutamate synthase</fullName>
    </alternativeName>
</protein>
<evidence type="ECO:0000256" key="23">
    <source>
        <dbReference type="PIRNR" id="PIRNR001563"/>
    </source>
</evidence>
<accession>A0A327WVN0</accession>
<dbReference type="Pfam" id="PF02875">
    <property type="entry name" value="Mur_ligase_C"/>
    <property type="match status" value="1"/>
</dbReference>
<dbReference type="AlphaFoldDB" id="A0A327WVN0"/>
<keyword evidence="29" id="KW-1185">Reference proteome</keyword>
<comment type="catalytic activity">
    <reaction evidence="20">
        <text>10-formyltetrahydrofolyl-(gamma-L-Glu)(n) + L-glutamate + ATP = 10-formyltetrahydrofolyl-(gamma-L-Glu)(n+1) + ADP + phosphate + H(+)</text>
        <dbReference type="Rhea" id="RHEA:51904"/>
        <dbReference type="Rhea" id="RHEA-COMP:13088"/>
        <dbReference type="Rhea" id="RHEA-COMP:14300"/>
        <dbReference type="ChEBI" id="CHEBI:15378"/>
        <dbReference type="ChEBI" id="CHEBI:29985"/>
        <dbReference type="ChEBI" id="CHEBI:30616"/>
        <dbReference type="ChEBI" id="CHEBI:43474"/>
        <dbReference type="ChEBI" id="CHEBI:134413"/>
        <dbReference type="ChEBI" id="CHEBI:456216"/>
        <dbReference type="EC" id="6.3.2.17"/>
    </reaction>
</comment>
<comment type="catalytic activity">
    <reaction evidence="19">
        <text>(6S)-5,6,7,8-tetrahydrofolyl-(gamma-L-Glu)(n) + L-glutamate + ATP = (6S)-5,6,7,8-tetrahydrofolyl-(gamma-L-Glu)(n+1) + ADP + phosphate + H(+)</text>
        <dbReference type="Rhea" id="RHEA:10580"/>
        <dbReference type="Rhea" id="RHEA-COMP:14738"/>
        <dbReference type="Rhea" id="RHEA-COMP:14740"/>
        <dbReference type="ChEBI" id="CHEBI:15378"/>
        <dbReference type="ChEBI" id="CHEBI:29985"/>
        <dbReference type="ChEBI" id="CHEBI:30616"/>
        <dbReference type="ChEBI" id="CHEBI:43474"/>
        <dbReference type="ChEBI" id="CHEBI:141005"/>
        <dbReference type="ChEBI" id="CHEBI:456216"/>
        <dbReference type="EC" id="6.3.2.17"/>
    </reaction>
</comment>
<dbReference type="SUPFAM" id="SSF53244">
    <property type="entry name" value="MurD-like peptide ligases, peptide-binding domain"/>
    <property type="match status" value="1"/>
</dbReference>
<dbReference type="InterPro" id="IPR018109">
    <property type="entry name" value="Folylpolyglutamate_synth_CS"/>
</dbReference>
<comment type="catalytic activity">
    <reaction evidence="22">
        <text>7,8-dihydropteroate + L-glutamate + ATP = 7,8-dihydrofolate + ADP + phosphate + H(+)</text>
        <dbReference type="Rhea" id="RHEA:23584"/>
        <dbReference type="ChEBI" id="CHEBI:15378"/>
        <dbReference type="ChEBI" id="CHEBI:17839"/>
        <dbReference type="ChEBI" id="CHEBI:29985"/>
        <dbReference type="ChEBI" id="CHEBI:30616"/>
        <dbReference type="ChEBI" id="CHEBI:43474"/>
        <dbReference type="ChEBI" id="CHEBI:57451"/>
        <dbReference type="ChEBI" id="CHEBI:456216"/>
        <dbReference type="EC" id="6.3.2.12"/>
    </reaction>
</comment>
<dbReference type="EMBL" id="QLMD01000007">
    <property type="protein sequence ID" value="RAJ96897.1"/>
    <property type="molecule type" value="Genomic_DNA"/>
</dbReference>
<evidence type="ECO:0000259" key="24">
    <source>
        <dbReference type="Pfam" id="PF02875"/>
    </source>
</evidence>
<comment type="function">
    <text evidence="2">Functions in two distinct reactions of the de novo folate biosynthetic pathway. Catalyzes the addition of a glutamate residue to dihydropteroate (7,8-dihydropteroate or H2Pte) to form dihydrofolate (7,8-dihydrofolate monoglutamate or H2Pte-Glu). Also catalyzes successive additions of L-glutamate to tetrahydrofolate or 10-formyltetrahydrofolate or 5,10-methylenetetrahydrofolate, leading to folylpolyglutamate derivatives.</text>
</comment>
<evidence type="ECO:0000256" key="12">
    <source>
        <dbReference type="ARBA" id="ARBA00022741"/>
    </source>
</evidence>
<dbReference type="Proteomes" id="UP000287865">
    <property type="component" value="Unassembled WGS sequence"/>
</dbReference>
<evidence type="ECO:0000256" key="8">
    <source>
        <dbReference type="ARBA" id="ARBA00013025"/>
    </source>
</evidence>
<dbReference type="GO" id="GO:0005524">
    <property type="term" value="F:ATP binding"/>
    <property type="evidence" value="ECO:0007669"/>
    <property type="project" value="UniProtKB-KW"/>
</dbReference>
<dbReference type="PROSITE" id="PS01011">
    <property type="entry name" value="FOLYLPOLYGLU_SYNT_1"/>
    <property type="match status" value="1"/>
</dbReference>
<evidence type="ECO:0000256" key="5">
    <source>
        <dbReference type="ARBA" id="ARBA00008276"/>
    </source>
</evidence>
<reference evidence="26 28" key="2">
    <citation type="submission" date="2018-06" db="EMBL/GenBank/DDBJ databases">
        <title>Genomic Encyclopedia of Type Strains, Phase III (KMG-III): the genomes of soil and plant-associated and newly described type strains.</title>
        <authorList>
            <person name="Whitman W."/>
        </authorList>
    </citation>
    <scope>NUCLEOTIDE SEQUENCE [LARGE SCALE GENOMIC DNA]</scope>
    <source>
        <strain evidence="26 28">CGMCC 1.15366</strain>
    </source>
</reference>
<dbReference type="NCBIfam" id="NF008101">
    <property type="entry name" value="PRK10846.1"/>
    <property type="match status" value="1"/>
</dbReference>
<evidence type="ECO:0000256" key="10">
    <source>
        <dbReference type="ARBA" id="ARBA00022598"/>
    </source>
</evidence>
<keyword evidence="11" id="KW-0479">Metal-binding</keyword>
<proteinExistence type="inferred from homology"/>
<dbReference type="PIRSF" id="PIRSF001563">
    <property type="entry name" value="Folylpolyglu_synth"/>
    <property type="match status" value="1"/>
</dbReference>
<dbReference type="GO" id="GO:0046872">
    <property type="term" value="F:metal ion binding"/>
    <property type="evidence" value="ECO:0007669"/>
    <property type="project" value="UniProtKB-KW"/>
</dbReference>
<evidence type="ECO:0000256" key="13">
    <source>
        <dbReference type="ARBA" id="ARBA00022840"/>
    </source>
</evidence>
<dbReference type="GO" id="GO:0046656">
    <property type="term" value="P:folic acid biosynthetic process"/>
    <property type="evidence" value="ECO:0007669"/>
    <property type="project" value="UniProtKB-KW"/>
</dbReference>
<dbReference type="PANTHER" id="PTHR11136:SF0">
    <property type="entry name" value="DIHYDROFOLATE SYNTHETASE-RELATED"/>
    <property type="match status" value="1"/>
</dbReference>
<evidence type="ECO:0000259" key="25">
    <source>
        <dbReference type="Pfam" id="PF08245"/>
    </source>
</evidence>
<evidence type="ECO:0000256" key="17">
    <source>
        <dbReference type="ARBA" id="ARBA00030592"/>
    </source>
</evidence>
<comment type="pathway">
    <text evidence="4">Cofactor biosynthesis; tetrahydrofolylpolyglutamate biosynthesis.</text>
</comment>
<evidence type="ECO:0000256" key="19">
    <source>
        <dbReference type="ARBA" id="ARBA00047493"/>
    </source>
</evidence>
<evidence type="ECO:0000256" key="2">
    <source>
        <dbReference type="ARBA" id="ARBA00002714"/>
    </source>
</evidence>
<feature type="domain" description="Mur ligase C-terminal" evidence="24">
    <location>
        <begin position="287"/>
        <end position="418"/>
    </location>
</feature>
<reference evidence="27 29" key="1">
    <citation type="journal article" date="2018" name="Front. Microbiol.">
        <title>Genome-Based Analysis Reveals the Taxonomy and Diversity of the Family Idiomarinaceae.</title>
        <authorList>
            <person name="Liu Y."/>
            <person name="Lai Q."/>
            <person name="Shao Z."/>
        </authorList>
    </citation>
    <scope>NUCLEOTIDE SEQUENCE [LARGE SCALE GENOMIC DNA]</scope>
    <source>
        <strain evidence="27 29">CF12-14</strain>
    </source>
</reference>
<comment type="cofactor">
    <cofactor evidence="1">
        <name>Mg(2+)</name>
        <dbReference type="ChEBI" id="CHEBI:18420"/>
    </cofactor>
</comment>
<dbReference type="UniPathway" id="UPA00077">
    <property type="reaction ID" value="UER00157"/>
</dbReference>
<gene>
    <name evidence="26" type="ORF">B0I24_107112</name>
    <name evidence="27" type="ORF">CWE07_08720</name>
</gene>
<dbReference type="InterPro" id="IPR004101">
    <property type="entry name" value="Mur_ligase_C"/>
</dbReference>
<evidence type="ECO:0000313" key="27">
    <source>
        <dbReference type="EMBL" id="RUO24165.1"/>
    </source>
</evidence>
<comment type="catalytic activity">
    <reaction evidence="21">
        <text>(6R)-5,10-methylenetetrahydrofolyl-(gamma-L-Glu)(n) + L-glutamate + ATP = (6R)-5,10-methylenetetrahydrofolyl-(gamma-L-Glu)(n+1) + ADP + phosphate + H(+)</text>
        <dbReference type="Rhea" id="RHEA:51912"/>
        <dbReference type="Rhea" id="RHEA-COMP:13257"/>
        <dbReference type="Rhea" id="RHEA-COMP:13258"/>
        <dbReference type="ChEBI" id="CHEBI:15378"/>
        <dbReference type="ChEBI" id="CHEBI:29985"/>
        <dbReference type="ChEBI" id="CHEBI:30616"/>
        <dbReference type="ChEBI" id="CHEBI:43474"/>
        <dbReference type="ChEBI" id="CHEBI:136572"/>
        <dbReference type="ChEBI" id="CHEBI:456216"/>
        <dbReference type="EC" id="6.3.2.17"/>
    </reaction>
</comment>